<dbReference type="Gene3D" id="1.10.10.10">
    <property type="entry name" value="Winged helix-like DNA-binding domain superfamily/Winged helix DNA-binding domain"/>
    <property type="match status" value="1"/>
</dbReference>
<evidence type="ECO:0000313" key="5">
    <source>
        <dbReference type="Proteomes" id="UP001285244"/>
    </source>
</evidence>
<organism evidence="4 5">
    <name type="scientific">Absicoccus intestinalis</name>
    <dbReference type="NCBI Taxonomy" id="2926319"/>
    <lineage>
        <taxon>Bacteria</taxon>
        <taxon>Bacillati</taxon>
        <taxon>Bacillota</taxon>
        <taxon>Erysipelotrichia</taxon>
        <taxon>Erysipelotrichales</taxon>
        <taxon>Erysipelotrichaceae</taxon>
        <taxon>Absicoccus</taxon>
    </lineage>
</organism>
<feature type="DNA-binding region" description="OmpR/PhoB-type" evidence="2">
    <location>
        <begin position="61"/>
        <end position="155"/>
    </location>
</feature>
<dbReference type="PROSITE" id="PS51755">
    <property type="entry name" value="OMPR_PHOB"/>
    <property type="match status" value="1"/>
</dbReference>
<dbReference type="InterPro" id="IPR001867">
    <property type="entry name" value="OmpR/PhoB-type_DNA-bd"/>
</dbReference>
<dbReference type="Pfam" id="PF00486">
    <property type="entry name" value="Trans_reg_C"/>
    <property type="match status" value="1"/>
</dbReference>
<keyword evidence="1 2" id="KW-0238">DNA-binding</keyword>
<keyword evidence="5" id="KW-1185">Reference proteome</keyword>
<dbReference type="EMBL" id="JALBUS010000010">
    <property type="protein sequence ID" value="MDX8417695.1"/>
    <property type="molecule type" value="Genomic_DNA"/>
</dbReference>
<feature type="domain" description="OmpR/PhoB-type" evidence="3">
    <location>
        <begin position="61"/>
        <end position="155"/>
    </location>
</feature>
<proteinExistence type="predicted"/>
<dbReference type="SMART" id="SM00862">
    <property type="entry name" value="Trans_reg_C"/>
    <property type="match status" value="1"/>
</dbReference>
<evidence type="ECO:0000313" key="4">
    <source>
        <dbReference type="EMBL" id="MDX8417695.1"/>
    </source>
</evidence>
<dbReference type="Proteomes" id="UP001285244">
    <property type="component" value="Unassembled WGS sequence"/>
</dbReference>
<gene>
    <name evidence="4" type="ORF">MOZ64_07540</name>
</gene>
<dbReference type="RefSeq" id="WP_320325970.1">
    <property type="nucleotide sequence ID" value="NZ_JALBUS010000010.1"/>
</dbReference>
<comment type="caution">
    <text evidence="4">The sequence shown here is derived from an EMBL/GenBank/DDBJ whole genome shotgun (WGS) entry which is preliminary data.</text>
</comment>
<evidence type="ECO:0000256" key="2">
    <source>
        <dbReference type="PROSITE-ProRule" id="PRU01091"/>
    </source>
</evidence>
<protein>
    <submittedName>
        <fullName evidence="4">Winged helix-turn-helix domain-containing protein</fullName>
    </submittedName>
</protein>
<dbReference type="InterPro" id="IPR016032">
    <property type="entry name" value="Sig_transdc_resp-reg_C-effctor"/>
</dbReference>
<name>A0ABU4WMB9_9FIRM</name>
<reference evidence="4 5" key="1">
    <citation type="submission" date="2022-03" db="EMBL/GenBank/DDBJ databases">
        <title>Novel taxa within the pig intestine.</title>
        <authorList>
            <person name="Wylensek D."/>
            <person name="Bishof K."/>
            <person name="Afrizal A."/>
            <person name="Clavel T."/>
        </authorList>
    </citation>
    <scope>NUCLEOTIDE SEQUENCE [LARGE SCALE GENOMIC DNA]</scope>
    <source>
        <strain evidence="4 5">Cla-KB-P134</strain>
    </source>
</reference>
<evidence type="ECO:0000259" key="3">
    <source>
        <dbReference type="PROSITE" id="PS51755"/>
    </source>
</evidence>
<dbReference type="SUPFAM" id="SSF46894">
    <property type="entry name" value="C-terminal effector domain of the bipartite response regulators"/>
    <property type="match status" value="1"/>
</dbReference>
<accession>A0ABU4WMB9</accession>
<evidence type="ECO:0000256" key="1">
    <source>
        <dbReference type="ARBA" id="ARBA00023125"/>
    </source>
</evidence>
<dbReference type="CDD" id="cd00383">
    <property type="entry name" value="trans_reg_C"/>
    <property type="match status" value="1"/>
</dbReference>
<dbReference type="InterPro" id="IPR036388">
    <property type="entry name" value="WH-like_DNA-bd_sf"/>
</dbReference>
<sequence>MTKSIQIHSRVLAEYVEQHDLYQKTENGEYTINEDGFAKLLRHYNEDLLRAYFSMGVPLEYRYFESDGLVYDRMNKKVTINQQEIACTPSELLLLEAFLQNAHIVLTRDILIDLLSHSKAEIQDNTLSVFIMGLRKKIGKERIGVRKGIGYYWVGSVNKRK</sequence>